<evidence type="ECO:0000313" key="3">
    <source>
        <dbReference type="EMBL" id="MCL9683753.1"/>
    </source>
</evidence>
<dbReference type="RefSeq" id="WP_250421676.1">
    <property type="nucleotide sequence ID" value="NZ_JAJKBJ010000005.1"/>
</dbReference>
<dbReference type="SMART" id="SM00267">
    <property type="entry name" value="GGDEF"/>
    <property type="match status" value="1"/>
</dbReference>
<feature type="transmembrane region" description="Helical" evidence="1">
    <location>
        <begin position="20"/>
        <end position="39"/>
    </location>
</feature>
<dbReference type="InterPro" id="IPR052163">
    <property type="entry name" value="DGC-Regulatory_Protein"/>
</dbReference>
<dbReference type="AlphaFoldDB" id="A0A9X2ICG8"/>
<feature type="transmembrane region" description="Helical" evidence="1">
    <location>
        <begin position="45"/>
        <end position="66"/>
    </location>
</feature>
<dbReference type="Gene3D" id="3.30.70.270">
    <property type="match status" value="1"/>
</dbReference>
<dbReference type="EMBL" id="JAJKBJ010000005">
    <property type="protein sequence ID" value="MCL9683753.1"/>
    <property type="molecule type" value="Genomic_DNA"/>
</dbReference>
<evidence type="ECO:0000313" key="4">
    <source>
        <dbReference type="Proteomes" id="UP001139721"/>
    </source>
</evidence>
<dbReference type="NCBIfam" id="TIGR00254">
    <property type="entry name" value="GGDEF"/>
    <property type="match status" value="1"/>
</dbReference>
<reference evidence="3" key="1">
    <citation type="submission" date="2021-11" db="EMBL/GenBank/DDBJ databases">
        <title>Legionella maioricencis sp. nov., a new species isolated from hot water samples in Mallorca.</title>
        <authorList>
            <person name="Crespi S."/>
            <person name="Drasar V."/>
            <person name="Salva-Serra F."/>
            <person name="Jaen-Luchoro D."/>
            <person name="Pineiro-Iglesias B."/>
            <person name="Aliaga F."/>
            <person name="Fernandez-Juarez V."/>
            <person name="Coll G."/>
            <person name="Moore E.R.B."/>
            <person name="Bennasar-Figueras A."/>
        </authorList>
    </citation>
    <scope>NUCLEOTIDE SEQUENCE</scope>
    <source>
        <strain evidence="3">HCPI-6</strain>
    </source>
</reference>
<dbReference type="Pfam" id="PF00990">
    <property type="entry name" value="GGDEF"/>
    <property type="match status" value="1"/>
</dbReference>
<gene>
    <name evidence="3" type="ORF">LOX96_06585</name>
</gene>
<dbReference type="PANTHER" id="PTHR46663">
    <property type="entry name" value="DIGUANYLATE CYCLASE DGCT-RELATED"/>
    <property type="match status" value="1"/>
</dbReference>
<protein>
    <submittedName>
        <fullName evidence="3">GGDEF domain-containing protein</fullName>
    </submittedName>
</protein>
<dbReference type="InterPro" id="IPR043128">
    <property type="entry name" value="Rev_trsase/Diguanyl_cyclase"/>
</dbReference>
<feature type="domain" description="GGDEF" evidence="2">
    <location>
        <begin position="190"/>
        <end position="361"/>
    </location>
</feature>
<sequence>MISHNGQTRYGGIHVRQYRLILYITFELIIVCAMIVPLYAYKKLWYLVAIIGLGGIIILLNSILLIRSRNTSVCGHILILTTFLTITSANYLVWGVGTSYSLWFYVIPLFAASLVGWGGLFFYSTIALLMIIGFSTLSIPPFYHLAPHLLTIIGRTNHLFAYLIIVTTVVNLMHENKRYEQILHYKNHLLGVEKDKYQHLAYFDPLTNLPNRQYFKKHLQEVIDSLSTNDCVTVFFMDLDNLKYVNDYWGHDMGDHLLAQAAKRIHLCFRENDFVARLGGDEFTGIVLHSQDEMTPQEIAQRIIHAFEQPFTLKKVKYHSSISIGLSTCPNDTQTVVDLMIKADLAMYAAKEIKGSSCCKASQSIPDFN</sequence>
<keyword evidence="1" id="KW-0472">Membrane</keyword>
<dbReference type="CDD" id="cd01949">
    <property type="entry name" value="GGDEF"/>
    <property type="match status" value="1"/>
</dbReference>
<evidence type="ECO:0000256" key="1">
    <source>
        <dbReference type="SAM" id="Phobius"/>
    </source>
</evidence>
<comment type="caution">
    <text evidence="3">The sequence shown here is derived from an EMBL/GenBank/DDBJ whole genome shotgun (WGS) entry which is preliminary data.</text>
</comment>
<feature type="transmembrane region" description="Helical" evidence="1">
    <location>
        <begin position="73"/>
        <end position="94"/>
    </location>
</feature>
<evidence type="ECO:0000259" key="2">
    <source>
        <dbReference type="SMART" id="SM00267"/>
    </source>
</evidence>
<dbReference type="InterPro" id="IPR029787">
    <property type="entry name" value="Nucleotide_cyclase"/>
</dbReference>
<dbReference type="InterPro" id="IPR000160">
    <property type="entry name" value="GGDEF_dom"/>
</dbReference>
<dbReference type="PANTHER" id="PTHR46663:SF2">
    <property type="entry name" value="GGDEF DOMAIN-CONTAINING PROTEIN"/>
    <property type="match status" value="1"/>
</dbReference>
<feature type="transmembrane region" description="Helical" evidence="1">
    <location>
        <begin position="152"/>
        <end position="173"/>
    </location>
</feature>
<keyword evidence="1" id="KW-1133">Transmembrane helix</keyword>
<keyword evidence="4" id="KW-1185">Reference proteome</keyword>
<proteinExistence type="predicted"/>
<feature type="transmembrane region" description="Helical" evidence="1">
    <location>
        <begin position="100"/>
        <end position="120"/>
    </location>
</feature>
<keyword evidence="1" id="KW-0812">Transmembrane</keyword>
<name>A0A9X2ICG8_9GAMM</name>
<dbReference type="SUPFAM" id="SSF55073">
    <property type="entry name" value="Nucleotide cyclase"/>
    <property type="match status" value="1"/>
</dbReference>
<feature type="transmembrane region" description="Helical" evidence="1">
    <location>
        <begin position="127"/>
        <end position="146"/>
    </location>
</feature>
<organism evidence="3 4">
    <name type="scientific">Legionella maioricensis</name>
    <dbReference type="NCBI Taxonomy" id="2896528"/>
    <lineage>
        <taxon>Bacteria</taxon>
        <taxon>Pseudomonadati</taxon>
        <taxon>Pseudomonadota</taxon>
        <taxon>Gammaproteobacteria</taxon>
        <taxon>Legionellales</taxon>
        <taxon>Legionellaceae</taxon>
        <taxon>Legionella</taxon>
    </lineage>
</organism>
<dbReference type="Proteomes" id="UP001139721">
    <property type="component" value="Unassembled WGS sequence"/>
</dbReference>
<accession>A0A9X2ICG8</accession>